<feature type="signal peptide" evidence="4">
    <location>
        <begin position="1"/>
        <end position="25"/>
    </location>
</feature>
<protein>
    <recommendedName>
        <fullName evidence="7">ABC transporter substrate-binding protein</fullName>
    </recommendedName>
</protein>
<dbReference type="EMBL" id="JBHTJZ010000014">
    <property type="protein sequence ID" value="MFD0960220.1"/>
    <property type="molecule type" value="Genomic_DNA"/>
</dbReference>
<evidence type="ECO:0000256" key="2">
    <source>
        <dbReference type="ARBA" id="ARBA00022448"/>
    </source>
</evidence>
<dbReference type="InterPro" id="IPR050490">
    <property type="entry name" value="Bact_solute-bd_prot1"/>
</dbReference>
<feature type="region of interest" description="Disordered" evidence="3">
    <location>
        <begin position="26"/>
        <end position="52"/>
    </location>
</feature>
<dbReference type="PROSITE" id="PS51257">
    <property type="entry name" value="PROKAR_LIPOPROTEIN"/>
    <property type="match status" value="1"/>
</dbReference>
<keyword evidence="4" id="KW-0732">Signal</keyword>
<evidence type="ECO:0000256" key="4">
    <source>
        <dbReference type="SAM" id="SignalP"/>
    </source>
</evidence>
<sequence>MKSWMKMIAPLLIMALLFTACSSSGNGGGNNQQNDPPAASNAGGNSQNEQKEEKKEKIKLRWFVNGWNNTSLPSEDKDFVLKAIEEKFNVDLDLQYMTWGQEYQSKLNTMIASGDIPDVFYMGGMESNTYIKDGVARDLKDWVTPERMPNYFQYWMTEADLAAYQVQDVFKRAPVPYAKKKYRSYYVRKDWLDKLGLDMPQTYEEMVNVMKAFTEQDPDGNGKNDTYGYTTSGSGTSVNMEFPAFLNNGLIGPFMIDNGRFVDSRTDKRMQQVLDDIRALLPYTDPDWLLNKGAQAVEKVTQGKAGIVFSIGTTTALESNPNGIQAKTKSVTGVDTVDWQPFHPWKDTGVWAEESPGNPFLISSKTTDDKIERSLEIMDWLAGEEGFLLTRYGQEGVHYKRNGSKLEIIKDAYQRDVIDNGNFIDIYGWFTPKTPEIFGLEVVDPEMTERDKAIADMVKSYKFLPHIGTSLVVKEGMDLGSLRKKMNEYHVHMLYEDKDASNWPKYREELMTTYGGKDIFTYYAEQVTNATGNAVSFEAE</sequence>
<gene>
    <name evidence="5" type="ORF">ACFQ2I_12540</name>
</gene>
<evidence type="ECO:0000313" key="6">
    <source>
        <dbReference type="Proteomes" id="UP001596989"/>
    </source>
</evidence>
<evidence type="ECO:0008006" key="7">
    <source>
        <dbReference type="Google" id="ProtNLM"/>
    </source>
</evidence>
<accession>A0ABW3HRS0</accession>
<organism evidence="5 6">
    <name type="scientific">Paenibacillus chungangensis</name>
    <dbReference type="NCBI Taxonomy" id="696535"/>
    <lineage>
        <taxon>Bacteria</taxon>
        <taxon>Bacillati</taxon>
        <taxon>Bacillota</taxon>
        <taxon>Bacilli</taxon>
        <taxon>Bacillales</taxon>
        <taxon>Paenibacillaceae</taxon>
        <taxon>Paenibacillus</taxon>
    </lineage>
</organism>
<dbReference type="Gene3D" id="3.40.190.10">
    <property type="entry name" value="Periplasmic binding protein-like II"/>
    <property type="match status" value="2"/>
</dbReference>
<evidence type="ECO:0000256" key="3">
    <source>
        <dbReference type="SAM" id="MobiDB-lite"/>
    </source>
</evidence>
<keyword evidence="2" id="KW-0813">Transport</keyword>
<dbReference type="SUPFAM" id="SSF53850">
    <property type="entry name" value="Periplasmic binding protein-like II"/>
    <property type="match status" value="1"/>
</dbReference>
<evidence type="ECO:0000313" key="5">
    <source>
        <dbReference type="EMBL" id="MFD0960220.1"/>
    </source>
</evidence>
<feature type="chain" id="PRO_5045103789" description="ABC transporter substrate-binding protein" evidence="4">
    <location>
        <begin position="26"/>
        <end position="540"/>
    </location>
</feature>
<evidence type="ECO:0000256" key="1">
    <source>
        <dbReference type="ARBA" id="ARBA00008520"/>
    </source>
</evidence>
<proteinExistence type="inferred from homology"/>
<comment type="similarity">
    <text evidence="1">Belongs to the bacterial solute-binding protein 1 family.</text>
</comment>
<dbReference type="Proteomes" id="UP001596989">
    <property type="component" value="Unassembled WGS sequence"/>
</dbReference>
<reference evidence="6" key="1">
    <citation type="journal article" date="2019" name="Int. J. Syst. Evol. Microbiol.">
        <title>The Global Catalogue of Microorganisms (GCM) 10K type strain sequencing project: providing services to taxonomists for standard genome sequencing and annotation.</title>
        <authorList>
            <consortium name="The Broad Institute Genomics Platform"/>
            <consortium name="The Broad Institute Genome Sequencing Center for Infectious Disease"/>
            <person name="Wu L."/>
            <person name="Ma J."/>
        </authorList>
    </citation>
    <scope>NUCLEOTIDE SEQUENCE [LARGE SCALE GENOMIC DNA]</scope>
    <source>
        <strain evidence="6">CCUG 59129</strain>
    </source>
</reference>
<dbReference type="RefSeq" id="WP_377564599.1">
    <property type="nucleotide sequence ID" value="NZ_JBHTJZ010000014.1"/>
</dbReference>
<keyword evidence="6" id="KW-1185">Reference proteome</keyword>
<comment type="caution">
    <text evidence="5">The sequence shown here is derived from an EMBL/GenBank/DDBJ whole genome shotgun (WGS) entry which is preliminary data.</text>
</comment>
<name>A0ABW3HRS0_9BACL</name>
<dbReference type="PANTHER" id="PTHR43649:SF29">
    <property type="entry name" value="OSMOPROTECTIVE COMPOUNDS-BINDING PROTEIN GGTB"/>
    <property type="match status" value="1"/>
</dbReference>
<dbReference type="PANTHER" id="PTHR43649">
    <property type="entry name" value="ARABINOSE-BINDING PROTEIN-RELATED"/>
    <property type="match status" value="1"/>
</dbReference>